<evidence type="ECO:0000313" key="4">
    <source>
        <dbReference type="EnsemblMetazoa" id="AFAF020482-PA"/>
    </source>
</evidence>
<feature type="compositionally biased region" description="Low complexity" evidence="1">
    <location>
        <begin position="923"/>
        <end position="939"/>
    </location>
</feature>
<feature type="transmembrane region" description="Helical" evidence="2">
    <location>
        <begin position="563"/>
        <end position="583"/>
    </location>
</feature>
<feature type="region of interest" description="Disordered" evidence="1">
    <location>
        <begin position="921"/>
        <end position="946"/>
    </location>
</feature>
<feature type="region of interest" description="Disordered" evidence="1">
    <location>
        <begin position="1"/>
        <end position="20"/>
    </location>
</feature>
<feature type="compositionally biased region" description="Low complexity" evidence="1">
    <location>
        <begin position="464"/>
        <end position="480"/>
    </location>
</feature>
<dbReference type="EnsemblMetazoa" id="AFAF020482-RA">
    <property type="protein sequence ID" value="AFAF020482-PA"/>
    <property type="gene ID" value="AFAF020482"/>
</dbReference>
<accession>A0A182R0D9</accession>
<dbReference type="InterPro" id="IPR052728">
    <property type="entry name" value="O2_lipid_transport_reg"/>
</dbReference>
<dbReference type="SMART" id="SM00703">
    <property type="entry name" value="NRF"/>
    <property type="match status" value="1"/>
</dbReference>
<name>A0A182R0D9_9DIPT</name>
<feature type="domain" description="Nose resistant-to-fluoxetine protein N-terminal" evidence="3">
    <location>
        <begin position="267"/>
        <end position="410"/>
    </location>
</feature>
<evidence type="ECO:0000313" key="5">
    <source>
        <dbReference type="Proteomes" id="UP000075886"/>
    </source>
</evidence>
<feature type="region of interest" description="Disordered" evidence="1">
    <location>
        <begin position="460"/>
        <end position="484"/>
    </location>
</feature>
<dbReference type="Pfam" id="PF20146">
    <property type="entry name" value="NRF"/>
    <property type="match status" value="1"/>
</dbReference>
<evidence type="ECO:0000256" key="2">
    <source>
        <dbReference type="SAM" id="Phobius"/>
    </source>
</evidence>
<reference evidence="5" key="1">
    <citation type="submission" date="2014-01" db="EMBL/GenBank/DDBJ databases">
        <title>The Genome Sequence of Anopheles farauti FAR1 (V2).</title>
        <authorList>
            <consortium name="The Broad Institute Genomics Platform"/>
            <person name="Neafsey D.E."/>
            <person name="Besansky N."/>
            <person name="Howell P."/>
            <person name="Walton C."/>
            <person name="Young S.K."/>
            <person name="Zeng Q."/>
            <person name="Gargeya S."/>
            <person name="Fitzgerald M."/>
            <person name="Haas B."/>
            <person name="Abouelleil A."/>
            <person name="Allen A.W."/>
            <person name="Alvarado L."/>
            <person name="Arachchi H.M."/>
            <person name="Berlin A.M."/>
            <person name="Chapman S.B."/>
            <person name="Gainer-Dewar J."/>
            <person name="Goldberg J."/>
            <person name="Griggs A."/>
            <person name="Gujja S."/>
            <person name="Hansen M."/>
            <person name="Howarth C."/>
            <person name="Imamovic A."/>
            <person name="Ireland A."/>
            <person name="Larimer J."/>
            <person name="McCowan C."/>
            <person name="Murphy C."/>
            <person name="Pearson M."/>
            <person name="Poon T.W."/>
            <person name="Priest M."/>
            <person name="Roberts A."/>
            <person name="Saif S."/>
            <person name="Shea T."/>
            <person name="Sisk P."/>
            <person name="Sykes S."/>
            <person name="Wortman J."/>
            <person name="Nusbaum C."/>
            <person name="Birren B."/>
        </authorList>
    </citation>
    <scope>NUCLEOTIDE SEQUENCE [LARGE SCALE GENOMIC DNA]</scope>
    <source>
        <strain evidence="5">FAR1</strain>
    </source>
</reference>
<keyword evidence="2" id="KW-1133">Transmembrane helix</keyword>
<feature type="transmembrane region" description="Helical" evidence="2">
    <location>
        <begin position="877"/>
        <end position="899"/>
    </location>
</feature>
<dbReference type="Proteomes" id="UP000075886">
    <property type="component" value="Unassembled WGS sequence"/>
</dbReference>
<dbReference type="InterPro" id="IPR006621">
    <property type="entry name" value="Nose-resist-to-fluoxetine_N"/>
</dbReference>
<reference evidence="4" key="2">
    <citation type="submission" date="2020-05" db="UniProtKB">
        <authorList>
            <consortium name="EnsemblMetazoa"/>
        </authorList>
    </citation>
    <scope>IDENTIFICATION</scope>
    <source>
        <strain evidence="4">FAR1</strain>
    </source>
</reference>
<dbReference type="InterPro" id="IPR002656">
    <property type="entry name" value="Acyl_transf_3_dom"/>
</dbReference>
<organism evidence="4 5">
    <name type="scientific">Anopheles farauti</name>
    <dbReference type="NCBI Taxonomy" id="69004"/>
    <lineage>
        <taxon>Eukaryota</taxon>
        <taxon>Metazoa</taxon>
        <taxon>Ecdysozoa</taxon>
        <taxon>Arthropoda</taxon>
        <taxon>Hexapoda</taxon>
        <taxon>Insecta</taxon>
        <taxon>Pterygota</taxon>
        <taxon>Neoptera</taxon>
        <taxon>Endopterygota</taxon>
        <taxon>Diptera</taxon>
        <taxon>Nematocera</taxon>
        <taxon>Culicoidea</taxon>
        <taxon>Culicidae</taxon>
        <taxon>Anophelinae</taxon>
        <taxon>Anopheles</taxon>
    </lineage>
</organism>
<dbReference type="PANTHER" id="PTHR11161:SF15">
    <property type="entry name" value="GH19286P-RELATED"/>
    <property type="match status" value="1"/>
</dbReference>
<feature type="transmembrane region" description="Helical" evidence="2">
    <location>
        <begin position="705"/>
        <end position="723"/>
    </location>
</feature>
<keyword evidence="2" id="KW-0812">Transmembrane</keyword>
<dbReference type="GO" id="GO:0016747">
    <property type="term" value="F:acyltransferase activity, transferring groups other than amino-acyl groups"/>
    <property type="evidence" value="ECO:0007669"/>
    <property type="project" value="InterPro"/>
</dbReference>
<feature type="transmembrane region" description="Helical" evidence="2">
    <location>
        <begin position="524"/>
        <end position="543"/>
    </location>
</feature>
<feature type="transmembrane region" description="Helical" evidence="2">
    <location>
        <begin position="743"/>
        <end position="762"/>
    </location>
</feature>
<dbReference type="PANTHER" id="PTHR11161">
    <property type="entry name" value="O-ACYLTRANSFERASE"/>
    <property type="match status" value="1"/>
</dbReference>
<dbReference type="VEuPathDB" id="VectorBase:AFAF020482"/>
<proteinExistence type="predicted"/>
<evidence type="ECO:0000256" key="1">
    <source>
        <dbReference type="SAM" id="MobiDB-lite"/>
    </source>
</evidence>
<feature type="transmembrane region" description="Helical" evidence="2">
    <location>
        <begin position="673"/>
        <end position="693"/>
    </location>
</feature>
<feature type="transmembrane region" description="Helical" evidence="2">
    <location>
        <begin position="847"/>
        <end position="865"/>
    </location>
</feature>
<feature type="transmembrane region" description="Helical" evidence="2">
    <location>
        <begin position="425"/>
        <end position="449"/>
    </location>
</feature>
<evidence type="ECO:0000259" key="3">
    <source>
        <dbReference type="SMART" id="SM00703"/>
    </source>
</evidence>
<dbReference type="AlphaFoldDB" id="A0A182R0D9"/>
<feature type="transmembrane region" description="Helical" evidence="2">
    <location>
        <begin position="813"/>
        <end position="835"/>
    </location>
</feature>
<protein>
    <recommendedName>
        <fullName evidence="3">Nose resistant-to-fluoxetine protein N-terminal domain-containing protein</fullName>
    </recommendedName>
</protein>
<dbReference type="Pfam" id="PF01757">
    <property type="entry name" value="Acyl_transf_3"/>
    <property type="match status" value="1"/>
</dbReference>
<feature type="transmembrane region" description="Helical" evidence="2">
    <location>
        <begin position="612"/>
        <end position="633"/>
    </location>
</feature>
<sequence length="946" mass="106189">MVALAQDGHGTTRHDTARHDTTRYDTFPSLRLGKSHALQRLDWTIRIQGCVSVNIFPTSRLVERSGGKEGGDDQQLIPAREQAEDVRDGLEEASFDPSFRRAAVAASEALLFVTVGGHQTSNGDGDIAIESTNNVVNATEPALGSCNATSELSSAACLATAASTKSLAGGGKLNNASCVSAYCGGVEETVHGEDEEEEDDNVINATSVSKGGGGHTQHHHHLPLTRLDVEEPALVYGGKKVVLKAEVLKHTSVLYGLISIAERDELSERCYRELQRVYSGIQQKEIWAMKVLDASGSQEPGFMWGHNHWIGSEKGCESTRAPLSITLSDRYRRNMKRNLVTALAPFELDYRIVFAKHQSAWQVDVKFQSENILHIGVCIPRSCSNAELHNLTERYFDENLVLAQDIYEFKPNVLHVKNTTLDRAFWLKPSVFIIGLSVAFTLLMVYLAYSREQRAIEERNNNVTSGGAAAATSSSPGSDSDGTDESTFIDRVIDSFNLRKNLNTIFRTDTGPQSLPVICGMKSICCFLILCFHMQWYTFYTVHNPSVMLHYAEQIRFQLVSNAPLLVDVFFAISGFLLSYNFIRNRSKVQEVKANTLWENGKLYGKMLLHRYLRLSPMYLFVTVLGELTHSYIVETSKFWVHERSDLGCQRYWWRNLFYIQNLYPVDDFCLSWTWSLACEMQYYMLFTVLLFVYSKSSKFGKKLFGAFAIGTLLLNIALTLNHRFIPSYDVLYNTGDALYTAPWSRVSPYVVGVYFGWLMASSRDKFTITQNQFRWYWLLACFCVIFSMHSTIKRNFPFPIASTVMVAVRWLISWAACWVILATGCGYSNIVTRILSSKLFVHINKLTYGIYLLNPLIIIVTFGVSDSSAHADPIPAIVMAFGVTLLSYMAAIVFSACFEIPYCRISSEILKLNRKVTKSAPERPQTPTTITTTSTEPCSSEDKIK</sequence>
<feature type="compositionally biased region" description="Basic and acidic residues" evidence="1">
    <location>
        <begin position="10"/>
        <end position="20"/>
    </location>
</feature>
<keyword evidence="5" id="KW-1185">Reference proteome</keyword>
<keyword evidence="2" id="KW-0472">Membrane</keyword>
<dbReference type="EMBL" id="AXCN02000591">
    <property type="status" value="NOT_ANNOTATED_CDS"/>
    <property type="molecule type" value="Genomic_DNA"/>
</dbReference>
<feature type="transmembrane region" description="Helical" evidence="2">
    <location>
        <begin position="774"/>
        <end position="793"/>
    </location>
</feature>